<proteinExistence type="predicted"/>
<gene>
    <name evidence="7" type="ORF">MNB_SUP05-4-361</name>
</gene>
<dbReference type="InterPro" id="IPR007450">
    <property type="entry name" value="BamE_dom"/>
</dbReference>
<evidence type="ECO:0000256" key="3">
    <source>
        <dbReference type="ARBA" id="ARBA00023237"/>
    </source>
</evidence>
<feature type="coiled-coil region" evidence="4">
    <location>
        <begin position="128"/>
        <end position="231"/>
    </location>
</feature>
<evidence type="ECO:0000256" key="1">
    <source>
        <dbReference type="ARBA" id="ARBA00022729"/>
    </source>
</evidence>
<keyword evidence="2" id="KW-0472">Membrane</keyword>
<reference evidence="7" key="1">
    <citation type="submission" date="2016-10" db="EMBL/GenBank/DDBJ databases">
        <authorList>
            <person name="de Groot N.N."/>
        </authorList>
    </citation>
    <scope>NUCLEOTIDE SEQUENCE</scope>
</reference>
<dbReference type="InterPro" id="IPR026592">
    <property type="entry name" value="BamE"/>
</dbReference>
<evidence type="ECO:0000256" key="4">
    <source>
        <dbReference type="SAM" id="Coils"/>
    </source>
</evidence>
<dbReference type="Gene3D" id="3.30.1450.10">
    <property type="match status" value="1"/>
</dbReference>
<dbReference type="GO" id="GO:0043165">
    <property type="term" value="P:Gram-negative-bacterium-type cell outer membrane assembly"/>
    <property type="evidence" value="ECO:0007669"/>
    <property type="project" value="TreeGrafter"/>
</dbReference>
<keyword evidence="3" id="KW-0998">Cell outer membrane</keyword>
<keyword evidence="4" id="KW-0175">Coiled coil</keyword>
<dbReference type="Pfam" id="PF04355">
    <property type="entry name" value="BamE"/>
    <property type="match status" value="1"/>
</dbReference>
<evidence type="ECO:0000313" key="7">
    <source>
        <dbReference type="EMBL" id="SFV76688.1"/>
    </source>
</evidence>
<dbReference type="EMBL" id="FPHR01000006">
    <property type="protein sequence ID" value="SFV76688.1"/>
    <property type="molecule type" value="Genomic_DNA"/>
</dbReference>
<feature type="domain" description="Outer membrane protein assembly factor BamE" evidence="6">
    <location>
        <begin position="52"/>
        <end position="119"/>
    </location>
</feature>
<dbReference type="PROSITE" id="PS51257">
    <property type="entry name" value="PROKAR_LIPOPROTEIN"/>
    <property type="match status" value="1"/>
</dbReference>
<name>A0A1W1D7U2_9ZZZZ</name>
<protein>
    <submittedName>
        <fullName evidence="7">SmpA/OmlA domain protein</fullName>
    </submittedName>
</protein>
<keyword evidence="1" id="KW-0732">Signal</keyword>
<dbReference type="PANTHER" id="PTHR37482">
    <property type="entry name" value="OUTER MEMBRANE PROTEIN ASSEMBLY FACTOR BAME"/>
    <property type="match status" value="1"/>
</dbReference>
<evidence type="ECO:0000259" key="6">
    <source>
        <dbReference type="Pfam" id="PF04355"/>
    </source>
</evidence>
<dbReference type="GO" id="GO:0051205">
    <property type="term" value="P:protein insertion into membrane"/>
    <property type="evidence" value="ECO:0007669"/>
    <property type="project" value="TreeGrafter"/>
</dbReference>
<dbReference type="GO" id="GO:0030674">
    <property type="term" value="F:protein-macromolecule adaptor activity"/>
    <property type="evidence" value="ECO:0007669"/>
    <property type="project" value="TreeGrafter"/>
</dbReference>
<sequence length="262" mass="29418">MNKLTLIAFSFSFSFLSACSPSMPSMPQLPDMPDIIPDMSLPTLYKDDINQGSVLDRFKINQLKLGMSQAQVQDLIGSPSIIDPFHNKQWNYINHSTLHEKDDIHYRLTLTFSNKKLTEIDTSGISSLSALTKKEKELEDQRIAEEKAAVVAAKKIAAEKLAAEKLAAEKLAAEKARAAEQARLANEQRIANEKLATEKAQAEALKKKNELAQIKQRKADQQKAIKAAEEKIIIQQPKSTTNNKPPVPSKEESTDKPWYQFW</sequence>
<dbReference type="PANTHER" id="PTHR37482:SF1">
    <property type="entry name" value="OUTER MEMBRANE PROTEIN ASSEMBLY FACTOR BAME"/>
    <property type="match status" value="1"/>
</dbReference>
<accession>A0A1W1D7U2</accession>
<dbReference type="GO" id="GO:1990063">
    <property type="term" value="C:Bam protein complex"/>
    <property type="evidence" value="ECO:0007669"/>
    <property type="project" value="TreeGrafter"/>
</dbReference>
<organism evidence="7">
    <name type="scientific">hydrothermal vent metagenome</name>
    <dbReference type="NCBI Taxonomy" id="652676"/>
    <lineage>
        <taxon>unclassified sequences</taxon>
        <taxon>metagenomes</taxon>
        <taxon>ecological metagenomes</taxon>
    </lineage>
</organism>
<evidence type="ECO:0000256" key="2">
    <source>
        <dbReference type="ARBA" id="ARBA00023136"/>
    </source>
</evidence>
<evidence type="ECO:0000256" key="5">
    <source>
        <dbReference type="SAM" id="MobiDB-lite"/>
    </source>
</evidence>
<dbReference type="InterPro" id="IPR037873">
    <property type="entry name" value="BamE-like"/>
</dbReference>
<dbReference type="AlphaFoldDB" id="A0A1W1D7U2"/>
<feature type="region of interest" description="Disordered" evidence="5">
    <location>
        <begin position="231"/>
        <end position="262"/>
    </location>
</feature>